<protein>
    <submittedName>
        <fullName evidence="2">Uncharacterized protein</fullName>
    </submittedName>
</protein>
<dbReference type="Proteomes" id="UP001500908">
    <property type="component" value="Unassembled WGS sequence"/>
</dbReference>
<comment type="caution">
    <text evidence="2">The sequence shown here is derived from an EMBL/GenBank/DDBJ whole genome shotgun (WGS) entry which is preliminary data.</text>
</comment>
<proteinExistence type="predicted"/>
<organism evidence="2 3">
    <name type="scientific">Salinactinospora qingdaonensis</name>
    <dbReference type="NCBI Taxonomy" id="702744"/>
    <lineage>
        <taxon>Bacteria</taxon>
        <taxon>Bacillati</taxon>
        <taxon>Actinomycetota</taxon>
        <taxon>Actinomycetes</taxon>
        <taxon>Streptosporangiales</taxon>
        <taxon>Nocardiopsidaceae</taxon>
        <taxon>Salinactinospora</taxon>
    </lineage>
</organism>
<dbReference type="EMBL" id="BAABDD010000007">
    <property type="protein sequence ID" value="GAA3740597.1"/>
    <property type="molecule type" value="Genomic_DNA"/>
</dbReference>
<feature type="region of interest" description="Disordered" evidence="1">
    <location>
        <begin position="1"/>
        <end position="52"/>
    </location>
</feature>
<reference evidence="3" key="1">
    <citation type="journal article" date="2019" name="Int. J. Syst. Evol. Microbiol.">
        <title>The Global Catalogue of Microorganisms (GCM) 10K type strain sequencing project: providing services to taxonomists for standard genome sequencing and annotation.</title>
        <authorList>
            <consortium name="The Broad Institute Genomics Platform"/>
            <consortium name="The Broad Institute Genome Sequencing Center for Infectious Disease"/>
            <person name="Wu L."/>
            <person name="Ma J."/>
        </authorList>
    </citation>
    <scope>NUCLEOTIDE SEQUENCE [LARGE SCALE GENOMIC DNA]</scope>
    <source>
        <strain evidence="3">JCM 17137</strain>
    </source>
</reference>
<name>A0ABP7FIP1_9ACTN</name>
<gene>
    <name evidence="2" type="ORF">GCM10022402_20480</name>
</gene>
<evidence type="ECO:0000313" key="2">
    <source>
        <dbReference type="EMBL" id="GAA3740597.1"/>
    </source>
</evidence>
<keyword evidence="3" id="KW-1185">Reference proteome</keyword>
<accession>A0ABP7FIP1</accession>
<evidence type="ECO:0000256" key="1">
    <source>
        <dbReference type="SAM" id="MobiDB-lite"/>
    </source>
</evidence>
<sequence length="52" mass="5149">MVRPHSGPGAAFPITAAEPSGVAASPGINAGAGREEVVPESSTQAPATRKKH</sequence>
<evidence type="ECO:0000313" key="3">
    <source>
        <dbReference type="Proteomes" id="UP001500908"/>
    </source>
</evidence>